<feature type="region of interest" description="Disordered" evidence="5">
    <location>
        <begin position="156"/>
        <end position="198"/>
    </location>
</feature>
<dbReference type="Pfam" id="PF05920">
    <property type="entry name" value="Homeobox_KN"/>
    <property type="match status" value="1"/>
</dbReference>
<evidence type="ECO:0000256" key="2">
    <source>
        <dbReference type="ARBA" id="ARBA00023125"/>
    </source>
</evidence>
<feature type="compositionally biased region" description="Polar residues" evidence="5">
    <location>
        <begin position="156"/>
        <end position="179"/>
    </location>
</feature>
<feature type="region of interest" description="Disordered" evidence="5">
    <location>
        <begin position="298"/>
        <end position="370"/>
    </location>
</feature>
<evidence type="ECO:0000256" key="3">
    <source>
        <dbReference type="ARBA" id="ARBA00023155"/>
    </source>
</evidence>
<evidence type="ECO:0000313" key="8">
    <source>
        <dbReference type="Proteomes" id="UP000518752"/>
    </source>
</evidence>
<dbReference type="Proteomes" id="UP000518752">
    <property type="component" value="Unassembled WGS sequence"/>
</dbReference>
<feature type="domain" description="KN homeodomain" evidence="6">
    <location>
        <begin position="103"/>
        <end position="142"/>
    </location>
</feature>
<protein>
    <recommendedName>
        <fullName evidence="6">KN homeodomain domain-containing protein</fullName>
    </recommendedName>
</protein>
<dbReference type="InterPro" id="IPR008422">
    <property type="entry name" value="KN_HD"/>
</dbReference>
<feature type="region of interest" description="Disordered" evidence="5">
    <location>
        <begin position="479"/>
        <end position="512"/>
    </location>
</feature>
<keyword evidence="4" id="KW-0539">Nucleus</keyword>
<keyword evidence="2" id="KW-0238">DNA-binding</keyword>
<evidence type="ECO:0000256" key="4">
    <source>
        <dbReference type="ARBA" id="ARBA00023242"/>
    </source>
</evidence>
<accession>A0A8H5HS70</accession>
<feature type="compositionally biased region" description="Low complexity" evidence="5">
    <location>
        <begin position="479"/>
        <end position="499"/>
    </location>
</feature>
<sequence length="1146" mass="124693">MHHHLQTSSFNKVQIVWDSIDDEVKKGFDAGTLDSHTSAMAIGLNDLMQTLCDAFIKLEVHKAACVEAATDVLTDGGAWSPYDVKKPPPTPSLPPYILPSYEWLLDNLYKPYPSQRVRQELSTSTNSERRLIDAWFVDARRRIGWTALIAKARSSETLSPNVTSSDASSFLPSSGTPSESVILPRRPQNAAGPGRSELQYKTRKDLVTAATAFFRRNNPAHKGNYQLSAEEEMRFTVMKSHAESLYKRQLEPSQLALKVTGQVKRWTPELGEQANQAKVEERKRKRRTRIKAELDLEFGEEDRSESKRARLSSPSSPGQSRLSSLTLYESVSSPSNHDSSSPVNSPASSAPLKRKRTVSESQHELEQTPVFSAAKRLRTAINSSGLARSVSDPTTYARGRESTDITFSGFPASLLGSWFDTGNPADPFGSKFDPFSPLDSVEIFDSTPEQLPSVSPLALQPHPLSVDLADLSLFSTSGYGSPSTSPSTPGLSASGSLTDFSDDEESHGDDDVDSLFDDRVIHEADTSVFDLHTLVTNAAVTEAKSTSPASVLTPADILDGATNSVAAAPIPDFAPFDLSITDPSLLNFTDFGLTGFPEIDFGDSQLGLQSGFPGAIEGSYEGNLDALLSAWAPPDRTGSGGAWDVQNWTGVTQLTPTQVTFAAVQCKAHRAVLGLAKEKTRPVGQHNSSTQLTQSERQERLVVRYRTWEVSAYKKNTPFPIAKLSEIPMSEISLPETVVQLSEQALQPQSWSPMTWVFVVGFLVSTAGVWRAFRELEEAYFPCVSLTRVTKMAAEVDEALKMYRDGLTGTGHPANFGDQWEMVLDYEERLMTIQENLLDMALEKLARKSWCRQRMMMSPQRIVQQLKSIAESYRELRSLKNQIQTSNHTRQRDQIRWDLQLCRLRRTSRVSALKLSNQLTMSSLESGKIFNVAEPTGIDAVRAETTAAQAQAEAPTTAAARAVEHNAQQTTAAAETAARAARSFGREFTGEPPSVAEQLQAKTDTAVQQGKADVEMAKAEGQGYLDQAKQLAGTALATAQAYLPTNSTTASAGAQDTLAQIQTTANSALSTGKEYLASAQNAAQPHIDRAIDAAQPHIEKVSNYVSGQTGSGTAAPRAVPASSAPLESGLYTVGNPYPNANTKVGE</sequence>
<keyword evidence="8" id="KW-1185">Reference proteome</keyword>
<dbReference type="GO" id="GO:0006355">
    <property type="term" value="P:regulation of DNA-templated transcription"/>
    <property type="evidence" value="ECO:0007669"/>
    <property type="project" value="InterPro"/>
</dbReference>
<evidence type="ECO:0000259" key="6">
    <source>
        <dbReference type="Pfam" id="PF05920"/>
    </source>
</evidence>
<evidence type="ECO:0000256" key="1">
    <source>
        <dbReference type="ARBA" id="ARBA00005800"/>
    </source>
</evidence>
<keyword evidence="3" id="KW-0371">Homeobox</keyword>
<dbReference type="AlphaFoldDB" id="A0A8H5HS70"/>
<dbReference type="SUPFAM" id="SSF46689">
    <property type="entry name" value="Homeodomain-like"/>
    <property type="match status" value="1"/>
</dbReference>
<proteinExistence type="inferred from homology"/>
<dbReference type="InterPro" id="IPR001356">
    <property type="entry name" value="HD"/>
</dbReference>
<evidence type="ECO:0000256" key="5">
    <source>
        <dbReference type="SAM" id="MobiDB-lite"/>
    </source>
</evidence>
<gene>
    <name evidence="7" type="ORF">D9757_004639</name>
</gene>
<comment type="similarity">
    <text evidence="1">Belongs to the TALE/M-ATYP homeobox family.</text>
</comment>
<dbReference type="CDD" id="cd00086">
    <property type="entry name" value="homeodomain"/>
    <property type="match status" value="1"/>
</dbReference>
<dbReference type="GO" id="GO:0003677">
    <property type="term" value="F:DNA binding"/>
    <property type="evidence" value="ECO:0007669"/>
    <property type="project" value="UniProtKB-KW"/>
</dbReference>
<dbReference type="Gene3D" id="1.10.10.60">
    <property type="entry name" value="Homeodomain-like"/>
    <property type="match status" value="1"/>
</dbReference>
<feature type="compositionally biased region" description="Basic and acidic residues" evidence="5">
    <location>
        <begin position="357"/>
        <end position="366"/>
    </location>
</feature>
<name>A0A8H5HS70_9AGAR</name>
<feature type="compositionally biased region" description="Low complexity" evidence="5">
    <location>
        <begin position="311"/>
        <end position="351"/>
    </location>
</feature>
<comment type="caution">
    <text evidence="7">The sequence shown here is derived from an EMBL/GenBank/DDBJ whole genome shotgun (WGS) entry which is preliminary data.</text>
</comment>
<feature type="compositionally biased region" description="Acidic residues" evidence="5">
    <location>
        <begin position="500"/>
        <end position="512"/>
    </location>
</feature>
<dbReference type="OrthoDB" id="3269666at2759"/>
<organism evidence="7 8">
    <name type="scientific">Collybiopsis confluens</name>
    <dbReference type="NCBI Taxonomy" id="2823264"/>
    <lineage>
        <taxon>Eukaryota</taxon>
        <taxon>Fungi</taxon>
        <taxon>Dikarya</taxon>
        <taxon>Basidiomycota</taxon>
        <taxon>Agaricomycotina</taxon>
        <taxon>Agaricomycetes</taxon>
        <taxon>Agaricomycetidae</taxon>
        <taxon>Agaricales</taxon>
        <taxon>Marasmiineae</taxon>
        <taxon>Omphalotaceae</taxon>
        <taxon>Collybiopsis</taxon>
    </lineage>
</organism>
<dbReference type="EMBL" id="JAACJN010000029">
    <property type="protein sequence ID" value="KAF5388542.1"/>
    <property type="molecule type" value="Genomic_DNA"/>
</dbReference>
<evidence type="ECO:0000313" key="7">
    <source>
        <dbReference type="EMBL" id="KAF5388542.1"/>
    </source>
</evidence>
<dbReference type="InterPro" id="IPR009057">
    <property type="entry name" value="Homeodomain-like_sf"/>
</dbReference>
<reference evidence="7 8" key="1">
    <citation type="journal article" date="2020" name="ISME J.">
        <title>Uncovering the hidden diversity of litter-decomposition mechanisms in mushroom-forming fungi.</title>
        <authorList>
            <person name="Floudas D."/>
            <person name="Bentzer J."/>
            <person name="Ahren D."/>
            <person name="Johansson T."/>
            <person name="Persson P."/>
            <person name="Tunlid A."/>
        </authorList>
    </citation>
    <scope>NUCLEOTIDE SEQUENCE [LARGE SCALE GENOMIC DNA]</scope>
    <source>
        <strain evidence="7 8">CBS 406.79</strain>
    </source>
</reference>